<accession>A0A1G9SG68</accession>
<dbReference type="STRING" id="349095.SAMN05660299_00710"/>
<dbReference type="RefSeq" id="WP_091648205.1">
    <property type="nucleotide sequence ID" value="NZ_FNHQ01000005.1"/>
</dbReference>
<keyword evidence="1" id="KW-0472">Membrane</keyword>
<feature type="transmembrane region" description="Helical" evidence="1">
    <location>
        <begin position="14"/>
        <end position="33"/>
    </location>
</feature>
<dbReference type="EMBL" id="FNHQ01000005">
    <property type="protein sequence ID" value="SDM34402.1"/>
    <property type="molecule type" value="Genomic_DNA"/>
</dbReference>
<sequence length="180" mass="19720">MFLHPILNKKGQGITEYGIILLFVALLGVSEYYSGNIGQNISSLYSAASTHLHSIVNGQKTDYDTGITVTDSQGNVWHQTTLTYQTRNGSNDPTKDYRVYWFINDGGKGNKEYKVGMSARGGGNSLQAYLGGTSYFEDTDGKYYKLVENGGSNTTIEQVSGTSIDTHKMRNVLPADIPNL</sequence>
<evidence type="ECO:0000313" key="2">
    <source>
        <dbReference type="EMBL" id="SDM34402.1"/>
    </source>
</evidence>
<dbReference type="AlphaFoldDB" id="A0A1G9SG68"/>
<evidence type="ECO:0000256" key="1">
    <source>
        <dbReference type="SAM" id="Phobius"/>
    </source>
</evidence>
<protein>
    <submittedName>
        <fullName evidence="2">Uncharacterized protein</fullName>
    </submittedName>
</protein>
<evidence type="ECO:0000313" key="3">
    <source>
        <dbReference type="Proteomes" id="UP000199309"/>
    </source>
</evidence>
<dbReference type="OrthoDB" id="290056at2"/>
<keyword evidence="1" id="KW-0812">Transmembrane</keyword>
<dbReference type="Proteomes" id="UP000199309">
    <property type="component" value="Unassembled WGS sequence"/>
</dbReference>
<name>A0A1G9SG68_9FIRM</name>
<proteinExistence type="predicted"/>
<organism evidence="2 3">
    <name type="scientific">Megasphaera paucivorans</name>
    <dbReference type="NCBI Taxonomy" id="349095"/>
    <lineage>
        <taxon>Bacteria</taxon>
        <taxon>Bacillati</taxon>
        <taxon>Bacillota</taxon>
        <taxon>Negativicutes</taxon>
        <taxon>Veillonellales</taxon>
        <taxon>Veillonellaceae</taxon>
        <taxon>Megasphaera</taxon>
    </lineage>
</organism>
<keyword evidence="3" id="KW-1185">Reference proteome</keyword>
<gene>
    <name evidence="2" type="ORF">SAMN05660299_00710</name>
</gene>
<keyword evidence="1" id="KW-1133">Transmembrane helix</keyword>
<reference evidence="2 3" key="1">
    <citation type="submission" date="2016-10" db="EMBL/GenBank/DDBJ databases">
        <authorList>
            <person name="de Groot N.N."/>
        </authorList>
    </citation>
    <scope>NUCLEOTIDE SEQUENCE [LARGE SCALE GENOMIC DNA]</scope>
    <source>
        <strain evidence="2 3">DSM 16981</strain>
    </source>
</reference>